<dbReference type="PROSITE" id="PS50893">
    <property type="entry name" value="ABC_TRANSPORTER_2"/>
    <property type="match status" value="1"/>
</dbReference>
<dbReference type="EC" id="3.6.3.-" evidence="7"/>
<evidence type="ECO:0000256" key="4">
    <source>
        <dbReference type="ARBA" id="ARBA00022840"/>
    </source>
</evidence>
<dbReference type="OrthoDB" id="9775135at2"/>
<evidence type="ECO:0000313" key="8">
    <source>
        <dbReference type="Proteomes" id="UP000066284"/>
    </source>
</evidence>
<name>A0A0S4KRM7_9BACT</name>
<evidence type="ECO:0000256" key="5">
    <source>
        <dbReference type="SAM" id="MobiDB-lite"/>
    </source>
</evidence>
<protein>
    <submittedName>
        <fullName evidence="7">ABC-type transport system, ATPase component</fullName>
        <ecNumber evidence="7">3.6.3.-</ecNumber>
    </submittedName>
</protein>
<dbReference type="InterPro" id="IPR027417">
    <property type="entry name" value="P-loop_NTPase"/>
</dbReference>
<dbReference type="GO" id="GO:0005524">
    <property type="term" value="F:ATP binding"/>
    <property type="evidence" value="ECO:0007669"/>
    <property type="project" value="UniProtKB-KW"/>
</dbReference>
<dbReference type="Gene3D" id="3.40.50.300">
    <property type="entry name" value="P-loop containing nucleotide triphosphate hydrolases"/>
    <property type="match status" value="1"/>
</dbReference>
<dbReference type="KEGG" id="nio:NITINOP_1702"/>
<dbReference type="InterPro" id="IPR003593">
    <property type="entry name" value="AAA+_ATPase"/>
</dbReference>
<dbReference type="PANTHER" id="PTHR43335:SF4">
    <property type="entry name" value="ABC TRANSPORTER, ATP-BINDING PROTEIN"/>
    <property type="match status" value="1"/>
</dbReference>
<dbReference type="SUPFAM" id="SSF52540">
    <property type="entry name" value="P-loop containing nucleoside triphosphate hydrolases"/>
    <property type="match status" value="1"/>
</dbReference>
<dbReference type="RefSeq" id="WP_082633661.1">
    <property type="nucleotide sequence ID" value="NZ_LN885086.1"/>
</dbReference>
<evidence type="ECO:0000256" key="1">
    <source>
        <dbReference type="ARBA" id="ARBA00005417"/>
    </source>
</evidence>
<keyword evidence="4" id="KW-0067">ATP-binding</keyword>
<evidence type="ECO:0000259" key="6">
    <source>
        <dbReference type="PROSITE" id="PS50893"/>
    </source>
</evidence>
<dbReference type="GO" id="GO:0016887">
    <property type="term" value="F:ATP hydrolysis activity"/>
    <property type="evidence" value="ECO:0007669"/>
    <property type="project" value="InterPro"/>
</dbReference>
<sequence>MIDVQNITKRYGHHTAIDRVTFSVAKGEVLAFLGPNGAGKTTTMRILTCFMPPTEGTARVAGFDCLNEPMEVKRRIGYLPETPPVYQELTVTEYLTFVGRLRGLTGQTLTSALDRSVERLQLGSVRHRLIANLSRGYRQRVGLAQALLHDPPVLILDEPTVGLDPKQIIEIRELIKSLVGSHSVILSTHILPEATAVCQRVVIINGGRIVAEDTPEQLSARLRQSEKISVIIKTPPADCEELLRAMPGVLNVFPGQGAGNFLVECALGQDLRDELARFIVSRGWGLLELRTVSMTLEDVFLRLTRHEEGLSQPPEPAAVVAADPGPSARETAP</sequence>
<dbReference type="Proteomes" id="UP000066284">
    <property type="component" value="Chromosome 1"/>
</dbReference>
<dbReference type="Pfam" id="PF00005">
    <property type="entry name" value="ABC_tran"/>
    <property type="match status" value="1"/>
</dbReference>
<gene>
    <name evidence="7" type="ORF">NITINOP_1702</name>
</gene>
<feature type="region of interest" description="Disordered" evidence="5">
    <location>
        <begin position="310"/>
        <end position="333"/>
    </location>
</feature>
<comment type="similarity">
    <text evidence="1">Belongs to the ABC transporter superfamily.</text>
</comment>
<feature type="domain" description="ABC transporter" evidence="6">
    <location>
        <begin position="2"/>
        <end position="231"/>
    </location>
</feature>
<evidence type="ECO:0000256" key="3">
    <source>
        <dbReference type="ARBA" id="ARBA00022741"/>
    </source>
</evidence>
<dbReference type="EMBL" id="LN885086">
    <property type="protein sequence ID" value="CUQ66677.1"/>
    <property type="molecule type" value="Genomic_DNA"/>
</dbReference>
<dbReference type="AlphaFoldDB" id="A0A0S4KRM7"/>
<proteinExistence type="inferred from homology"/>
<organism evidence="7 8">
    <name type="scientific">Candidatus Nitrospira inopinata</name>
    <dbReference type="NCBI Taxonomy" id="1715989"/>
    <lineage>
        <taxon>Bacteria</taxon>
        <taxon>Pseudomonadati</taxon>
        <taxon>Nitrospirota</taxon>
        <taxon>Nitrospiria</taxon>
        <taxon>Nitrospirales</taxon>
        <taxon>Nitrospiraceae</taxon>
        <taxon>Nitrospira</taxon>
    </lineage>
</organism>
<dbReference type="SMART" id="SM00382">
    <property type="entry name" value="AAA"/>
    <property type="match status" value="1"/>
</dbReference>
<keyword evidence="3" id="KW-0547">Nucleotide-binding</keyword>
<keyword evidence="7" id="KW-0378">Hydrolase</keyword>
<evidence type="ECO:0000313" key="7">
    <source>
        <dbReference type="EMBL" id="CUQ66677.1"/>
    </source>
</evidence>
<evidence type="ECO:0000256" key="2">
    <source>
        <dbReference type="ARBA" id="ARBA00022448"/>
    </source>
</evidence>
<keyword evidence="2" id="KW-0813">Transport</keyword>
<accession>A0A0S4KRM7</accession>
<feature type="compositionally biased region" description="Low complexity" evidence="5">
    <location>
        <begin position="317"/>
        <end position="333"/>
    </location>
</feature>
<dbReference type="PANTHER" id="PTHR43335">
    <property type="entry name" value="ABC TRANSPORTER, ATP-BINDING PROTEIN"/>
    <property type="match status" value="1"/>
</dbReference>
<dbReference type="STRING" id="1715989.NITINOP_1702"/>
<keyword evidence="8" id="KW-1185">Reference proteome</keyword>
<dbReference type="InterPro" id="IPR003439">
    <property type="entry name" value="ABC_transporter-like_ATP-bd"/>
</dbReference>
<dbReference type="CDD" id="cd03230">
    <property type="entry name" value="ABC_DR_subfamily_A"/>
    <property type="match status" value="1"/>
</dbReference>
<reference evidence="8" key="1">
    <citation type="submission" date="2015-09" db="EMBL/GenBank/DDBJ databases">
        <authorList>
            <person name="Daims H."/>
        </authorList>
    </citation>
    <scope>NUCLEOTIDE SEQUENCE [LARGE SCALE GENOMIC DNA]</scope>
</reference>